<dbReference type="Ensembl" id="ENSVKKT00000025775.1">
    <property type="protein sequence ID" value="ENSVKKP00000025164.1"/>
    <property type="gene ID" value="ENSVKKG00000016543.1"/>
</dbReference>
<evidence type="ECO:0000313" key="3">
    <source>
        <dbReference type="Proteomes" id="UP000694545"/>
    </source>
</evidence>
<dbReference type="Proteomes" id="UP000694545">
    <property type="component" value="Unplaced"/>
</dbReference>
<reference evidence="2" key="2">
    <citation type="submission" date="2025-09" db="UniProtKB">
        <authorList>
            <consortium name="Ensembl"/>
        </authorList>
    </citation>
    <scope>IDENTIFICATION</scope>
</reference>
<reference evidence="2" key="1">
    <citation type="submission" date="2025-08" db="UniProtKB">
        <authorList>
            <consortium name="Ensembl"/>
        </authorList>
    </citation>
    <scope>IDENTIFICATION</scope>
</reference>
<dbReference type="SUPFAM" id="SSF47986">
    <property type="entry name" value="DEATH domain"/>
    <property type="match status" value="1"/>
</dbReference>
<dbReference type="InterPro" id="IPR004020">
    <property type="entry name" value="DAPIN"/>
</dbReference>
<keyword evidence="3" id="KW-1185">Reference proteome</keyword>
<dbReference type="Gene3D" id="1.10.533.10">
    <property type="entry name" value="Death Domain, Fas"/>
    <property type="match status" value="1"/>
</dbReference>
<dbReference type="InterPro" id="IPR011029">
    <property type="entry name" value="DEATH-like_dom_sf"/>
</dbReference>
<evidence type="ECO:0000313" key="2">
    <source>
        <dbReference type="Ensembl" id="ENSVKKP00000025164.1"/>
    </source>
</evidence>
<dbReference type="Pfam" id="PF02758">
    <property type="entry name" value="PYRIN"/>
    <property type="match status" value="1"/>
</dbReference>
<sequence length="94" mass="10788">MAKKEGPFLRFKDKLSKFPVKEGFKNSPEKILQTTEVLTLSDHLFSKYGENYALELSDAVLKDIKLEHHAVRLRTESKAAYLASFYPESSNPLR</sequence>
<organism evidence="2 3">
    <name type="scientific">Varanus komodoensis</name>
    <name type="common">Komodo dragon</name>
    <dbReference type="NCBI Taxonomy" id="61221"/>
    <lineage>
        <taxon>Eukaryota</taxon>
        <taxon>Metazoa</taxon>
        <taxon>Chordata</taxon>
        <taxon>Craniata</taxon>
        <taxon>Vertebrata</taxon>
        <taxon>Euteleostomi</taxon>
        <taxon>Lepidosauria</taxon>
        <taxon>Squamata</taxon>
        <taxon>Bifurcata</taxon>
        <taxon>Unidentata</taxon>
        <taxon>Episquamata</taxon>
        <taxon>Toxicofera</taxon>
        <taxon>Anguimorpha</taxon>
        <taxon>Paleoanguimorpha</taxon>
        <taxon>Varanoidea</taxon>
        <taxon>Varanidae</taxon>
        <taxon>Varanus</taxon>
    </lineage>
</organism>
<protein>
    <recommendedName>
        <fullName evidence="1">Pyrin domain-containing protein</fullName>
    </recommendedName>
</protein>
<feature type="domain" description="Pyrin" evidence="1">
    <location>
        <begin position="8"/>
        <end position="79"/>
    </location>
</feature>
<evidence type="ECO:0000259" key="1">
    <source>
        <dbReference type="PROSITE" id="PS50824"/>
    </source>
</evidence>
<name>A0A8D2LQB4_VARKO</name>
<proteinExistence type="predicted"/>
<accession>A0A8D2LQB4</accession>
<dbReference type="AlphaFoldDB" id="A0A8D2LQB4"/>
<dbReference type="PROSITE" id="PS50824">
    <property type="entry name" value="DAPIN"/>
    <property type="match status" value="1"/>
</dbReference>